<dbReference type="RefSeq" id="WP_114402263.1">
    <property type="nucleotide sequence ID" value="NZ_QPGB01000002.1"/>
</dbReference>
<dbReference type="EMBL" id="QPGB01000002">
    <property type="protein sequence ID" value="RCS58179.1"/>
    <property type="molecule type" value="Genomic_DNA"/>
</dbReference>
<dbReference type="PIRSF" id="PIRSF029826">
    <property type="entry name" value="UCP029826_pph"/>
    <property type="match status" value="1"/>
</dbReference>
<dbReference type="GO" id="GO:0005829">
    <property type="term" value="C:cytosol"/>
    <property type="evidence" value="ECO:0007669"/>
    <property type="project" value="TreeGrafter"/>
</dbReference>
<keyword evidence="2" id="KW-1185">Reference proteome</keyword>
<organism evidence="1 2">
    <name type="scientific">Parvibium lacunae</name>
    <dbReference type="NCBI Taxonomy" id="1888893"/>
    <lineage>
        <taxon>Bacteria</taxon>
        <taxon>Pseudomonadati</taxon>
        <taxon>Pseudomonadota</taxon>
        <taxon>Betaproteobacteria</taxon>
        <taxon>Burkholderiales</taxon>
        <taxon>Alcaligenaceae</taxon>
        <taxon>Parvibium</taxon>
    </lineage>
</organism>
<dbReference type="CDD" id="cd11537">
    <property type="entry name" value="NTP-PPase_RS21-C6_like"/>
    <property type="match status" value="1"/>
</dbReference>
<evidence type="ECO:0000313" key="1">
    <source>
        <dbReference type="EMBL" id="RCS58179.1"/>
    </source>
</evidence>
<dbReference type="InterPro" id="IPR025984">
    <property type="entry name" value="DCTPP"/>
</dbReference>
<dbReference type="AlphaFoldDB" id="A0A368L3N1"/>
<dbReference type="SUPFAM" id="SSF101386">
    <property type="entry name" value="all-alpha NTP pyrophosphatases"/>
    <property type="match status" value="1"/>
</dbReference>
<dbReference type="Proteomes" id="UP000252357">
    <property type="component" value="Unassembled WGS sequence"/>
</dbReference>
<dbReference type="PANTHER" id="PTHR46523:SF1">
    <property type="entry name" value="DCTP PYROPHOSPHATASE 1"/>
    <property type="match status" value="1"/>
</dbReference>
<dbReference type="InterPro" id="IPR052555">
    <property type="entry name" value="dCTP_Pyrophosphatase"/>
</dbReference>
<evidence type="ECO:0000313" key="2">
    <source>
        <dbReference type="Proteomes" id="UP000252357"/>
    </source>
</evidence>
<keyword evidence="1" id="KW-0378">Hydrolase</keyword>
<dbReference type="PANTHER" id="PTHR46523">
    <property type="entry name" value="DCTP PYROPHOSPHATASE 1"/>
    <property type="match status" value="1"/>
</dbReference>
<reference evidence="1 2" key="1">
    <citation type="journal article" date="2018" name="Int. J. Syst. Evol. Microbiol.">
        <title>Parvibium lacunae gen. nov., sp. nov., a new member of the family Alcaligenaceae isolated from a freshwater pond.</title>
        <authorList>
            <person name="Chen W.M."/>
            <person name="Xie P.B."/>
            <person name="Hsu M.Y."/>
            <person name="Sheu S.Y."/>
        </authorList>
    </citation>
    <scope>NUCLEOTIDE SEQUENCE [LARGE SCALE GENOMIC DNA]</scope>
    <source>
        <strain evidence="1 2">KMB9</strain>
    </source>
</reference>
<protein>
    <submittedName>
        <fullName evidence="1">Nucleotide pyrophosphohydrolase</fullName>
    </submittedName>
</protein>
<dbReference type="GO" id="GO:0006253">
    <property type="term" value="P:dCTP catabolic process"/>
    <property type="evidence" value="ECO:0007669"/>
    <property type="project" value="TreeGrafter"/>
</dbReference>
<dbReference type="OrthoDB" id="9791898at2"/>
<accession>A0A368L3N1</accession>
<comment type="caution">
    <text evidence="1">The sequence shown here is derived from an EMBL/GenBank/DDBJ whole genome shotgun (WGS) entry which is preliminary data.</text>
</comment>
<proteinExistence type="predicted"/>
<gene>
    <name evidence="1" type="ORF">DU000_04960</name>
</gene>
<name>A0A368L3N1_9BURK</name>
<dbReference type="GO" id="GO:0042262">
    <property type="term" value="P:DNA protection"/>
    <property type="evidence" value="ECO:0007669"/>
    <property type="project" value="TreeGrafter"/>
</dbReference>
<sequence length="114" mass="12866">MTAPLIELSKLEKTLTEFAQARNWTQFHSPKNLAMALTGEVGELVEIFQWLSEAESKLVAHHPHTSEAVRDELADVFIYLVRMAQVLEVDLNQAITQKLQKNAHKYPAIISPDA</sequence>
<dbReference type="GO" id="GO:0047840">
    <property type="term" value="F:dCTP diphosphatase activity"/>
    <property type="evidence" value="ECO:0007669"/>
    <property type="project" value="TreeGrafter"/>
</dbReference>
<dbReference type="Pfam" id="PF12643">
    <property type="entry name" value="MazG-like"/>
    <property type="match status" value="1"/>
</dbReference>
<dbReference type="Gene3D" id="1.10.287.1080">
    <property type="entry name" value="MazG-like"/>
    <property type="match status" value="1"/>
</dbReference>